<evidence type="ECO:0000259" key="1">
    <source>
        <dbReference type="Pfam" id="PF04230"/>
    </source>
</evidence>
<comment type="caution">
    <text evidence="2">The sequence shown here is derived from an EMBL/GenBank/DDBJ whole genome shotgun (WGS) entry which is preliminary data.</text>
</comment>
<dbReference type="Pfam" id="PF04230">
    <property type="entry name" value="PS_pyruv_trans"/>
    <property type="match status" value="1"/>
</dbReference>
<gene>
    <name evidence="2" type="ORF">K7J14_00355</name>
</gene>
<dbReference type="RefSeq" id="WP_230752060.1">
    <property type="nucleotide sequence ID" value="NZ_JAINWA010000001.1"/>
</dbReference>
<keyword evidence="2" id="KW-0808">Transferase</keyword>
<dbReference type="Proteomes" id="UP001198163">
    <property type="component" value="Unassembled WGS sequence"/>
</dbReference>
<organism evidence="2 3">
    <name type="scientific">Teretinema zuelzerae</name>
    <dbReference type="NCBI Taxonomy" id="156"/>
    <lineage>
        <taxon>Bacteria</taxon>
        <taxon>Pseudomonadati</taxon>
        <taxon>Spirochaetota</taxon>
        <taxon>Spirochaetia</taxon>
        <taxon>Spirochaetales</taxon>
        <taxon>Treponemataceae</taxon>
        <taxon>Teretinema</taxon>
    </lineage>
</organism>
<dbReference type="InterPro" id="IPR007345">
    <property type="entry name" value="Polysacch_pyruvyl_Trfase"/>
</dbReference>
<evidence type="ECO:0000313" key="3">
    <source>
        <dbReference type="Proteomes" id="UP001198163"/>
    </source>
</evidence>
<dbReference type="EMBL" id="JAINWA010000001">
    <property type="protein sequence ID" value="MCD1653162.1"/>
    <property type="molecule type" value="Genomic_DNA"/>
</dbReference>
<keyword evidence="3" id="KW-1185">Reference proteome</keyword>
<accession>A0AAE3EF22</accession>
<dbReference type="GO" id="GO:0016740">
    <property type="term" value="F:transferase activity"/>
    <property type="evidence" value="ECO:0007669"/>
    <property type="project" value="UniProtKB-KW"/>
</dbReference>
<name>A0AAE3EF22_9SPIR</name>
<proteinExistence type="predicted"/>
<evidence type="ECO:0000313" key="2">
    <source>
        <dbReference type="EMBL" id="MCD1653162.1"/>
    </source>
</evidence>
<dbReference type="AlphaFoldDB" id="A0AAE3EF22"/>
<sequence>MKIGVMTFWWSEDNYGQLLQCFALQKYLIESGHDAFLIRYDPRNDYKKDKFRVFKILNPKLVFFKITSFLFSKKKTNRQFNTFRSDFIKSTNVLYHHYKELVEHPPIADMYITGSDQVWNFPDSYVRYENLINAYFLNFGASDIKRISFAASFSRQKIGKSLQAYIKPLLSKFDYVTVREIEGLSLCRSLGCNNAKLILDPTFLINSNQYPITEKKDSNLKYIFVYLLGSKCYYPKTQIEQFASENHLGIKYVYSQGNMNKGIEASIHEWISLICNSEYVITNSFHGTVFAILFNKKFVSLPLSSFFKEANTRLNTLLSFFQLEDSKYQDDIKVCVNYEINWNSVNEKIIKYRDSISYLFY</sequence>
<feature type="domain" description="Polysaccharide pyruvyl transferase" evidence="1">
    <location>
        <begin position="14"/>
        <end position="302"/>
    </location>
</feature>
<protein>
    <submittedName>
        <fullName evidence="2">Polysaccharide pyruvyl transferase family protein</fullName>
    </submittedName>
</protein>
<reference evidence="2" key="1">
    <citation type="submission" date="2021-08" db="EMBL/GenBank/DDBJ databases">
        <title>Comparative analyses of Brucepasteria parasyntrophica and Teretinema zuelzerae.</title>
        <authorList>
            <person name="Song Y."/>
            <person name="Brune A."/>
        </authorList>
    </citation>
    <scope>NUCLEOTIDE SEQUENCE</scope>
    <source>
        <strain evidence="2">DSM 1903</strain>
    </source>
</reference>